<proteinExistence type="predicted"/>
<reference evidence="2 3" key="1">
    <citation type="submission" date="2016-10" db="EMBL/GenBank/DDBJ databases">
        <title>The genome sequence of Colletotrichum fioriniae PJ7.</title>
        <authorList>
            <person name="Baroncelli R."/>
        </authorList>
    </citation>
    <scope>NUCLEOTIDE SEQUENCE [LARGE SCALE GENOMIC DNA]</scope>
    <source>
        <strain evidence="2 3">Tom-12</strain>
    </source>
</reference>
<protein>
    <submittedName>
        <fullName evidence="2">Uncharacterized protein</fullName>
    </submittedName>
</protein>
<dbReference type="EMBL" id="MLFU01000015">
    <property type="protein sequence ID" value="KAK1501613.1"/>
    <property type="molecule type" value="Genomic_DNA"/>
</dbReference>
<dbReference type="Proteomes" id="UP001227543">
    <property type="component" value="Unassembled WGS sequence"/>
</dbReference>
<sequence>MVCKDEIAGGLSERSRKQKPLLQKSRTWGVWPTFSPWREVEIIESFRRLPHQLRGPPFSPTDWRKQATNDSARSGGPLSVMERNKWLSGVEGLTYSLAQHLLSPHDQGLWVPGVVF</sequence>
<dbReference type="GeneID" id="85406105"/>
<evidence type="ECO:0000313" key="3">
    <source>
        <dbReference type="Proteomes" id="UP001227543"/>
    </source>
</evidence>
<name>A0ABQ9RDL2_9PEZI</name>
<evidence type="ECO:0000256" key="1">
    <source>
        <dbReference type="SAM" id="MobiDB-lite"/>
    </source>
</evidence>
<gene>
    <name evidence="2" type="ORF">CTAM01_05837</name>
</gene>
<organism evidence="2 3">
    <name type="scientific">Colletotrichum tamarilloi</name>
    <dbReference type="NCBI Taxonomy" id="1209934"/>
    <lineage>
        <taxon>Eukaryota</taxon>
        <taxon>Fungi</taxon>
        <taxon>Dikarya</taxon>
        <taxon>Ascomycota</taxon>
        <taxon>Pezizomycotina</taxon>
        <taxon>Sordariomycetes</taxon>
        <taxon>Hypocreomycetidae</taxon>
        <taxon>Glomerellales</taxon>
        <taxon>Glomerellaceae</taxon>
        <taxon>Colletotrichum</taxon>
        <taxon>Colletotrichum acutatum species complex</taxon>
    </lineage>
</organism>
<dbReference type="RefSeq" id="XP_060383536.1">
    <property type="nucleotide sequence ID" value="XM_060521867.1"/>
</dbReference>
<keyword evidence="3" id="KW-1185">Reference proteome</keyword>
<accession>A0ABQ9RDL2</accession>
<evidence type="ECO:0000313" key="2">
    <source>
        <dbReference type="EMBL" id="KAK1501613.1"/>
    </source>
</evidence>
<comment type="caution">
    <text evidence="2">The sequence shown here is derived from an EMBL/GenBank/DDBJ whole genome shotgun (WGS) entry which is preliminary data.</text>
</comment>
<feature type="region of interest" description="Disordered" evidence="1">
    <location>
        <begin position="54"/>
        <end position="78"/>
    </location>
</feature>